<proteinExistence type="predicted"/>
<dbReference type="Proteomes" id="UP000053660">
    <property type="component" value="Unassembled WGS sequence"/>
</dbReference>
<reference evidence="1 2" key="1">
    <citation type="submission" date="2014-03" db="EMBL/GenBank/DDBJ databases">
        <title>Draft genome of the hookworm Oesophagostomum dentatum.</title>
        <authorList>
            <person name="Mitreva M."/>
        </authorList>
    </citation>
    <scope>NUCLEOTIDE SEQUENCE [LARGE SCALE GENOMIC DNA]</scope>
    <source>
        <strain evidence="1 2">OD-Hann</strain>
    </source>
</reference>
<sequence>MLKICIFTAKKNTLNSDSCALAEGQTDVLLYPLSEFNVAEVILPRRTIQQEQHGSAGEMVQ</sequence>
<accession>A0A0B1SMD5</accession>
<evidence type="ECO:0000313" key="2">
    <source>
        <dbReference type="Proteomes" id="UP000053660"/>
    </source>
</evidence>
<keyword evidence="2" id="KW-1185">Reference proteome</keyword>
<protein>
    <submittedName>
        <fullName evidence="1">Uncharacterized protein</fullName>
    </submittedName>
</protein>
<name>A0A0B1SMD5_OESDE</name>
<dbReference type="AlphaFoldDB" id="A0A0B1SMD5"/>
<gene>
    <name evidence="1" type="ORF">OESDEN_13748</name>
</gene>
<organism evidence="1 2">
    <name type="scientific">Oesophagostomum dentatum</name>
    <name type="common">Nodular worm</name>
    <dbReference type="NCBI Taxonomy" id="61180"/>
    <lineage>
        <taxon>Eukaryota</taxon>
        <taxon>Metazoa</taxon>
        <taxon>Ecdysozoa</taxon>
        <taxon>Nematoda</taxon>
        <taxon>Chromadorea</taxon>
        <taxon>Rhabditida</taxon>
        <taxon>Rhabditina</taxon>
        <taxon>Rhabditomorpha</taxon>
        <taxon>Strongyloidea</taxon>
        <taxon>Strongylidae</taxon>
        <taxon>Oesophagostomum</taxon>
    </lineage>
</organism>
<dbReference type="EMBL" id="KN560235">
    <property type="protein sequence ID" value="KHJ86498.1"/>
    <property type="molecule type" value="Genomic_DNA"/>
</dbReference>
<evidence type="ECO:0000313" key="1">
    <source>
        <dbReference type="EMBL" id="KHJ86498.1"/>
    </source>
</evidence>